<gene>
    <name evidence="9" type="ORF">MAR_000860</name>
</gene>
<dbReference type="SMART" id="SM00389">
    <property type="entry name" value="HOX"/>
    <property type="match status" value="1"/>
</dbReference>
<name>A0ABY7FBN8_MYAAR</name>
<reference evidence="9" key="1">
    <citation type="submission" date="2022-11" db="EMBL/GenBank/DDBJ databases">
        <title>Centuries of genome instability and evolution in soft-shell clam transmissible cancer (bioRxiv).</title>
        <authorList>
            <person name="Hart S.F.M."/>
            <person name="Yonemitsu M.A."/>
            <person name="Giersch R.M."/>
            <person name="Beal B.F."/>
            <person name="Arriagada G."/>
            <person name="Davis B.W."/>
            <person name="Ostrander E.A."/>
            <person name="Goff S.P."/>
            <person name="Metzger M.J."/>
        </authorList>
    </citation>
    <scope>NUCLEOTIDE SEQUENCE</scope>
    <source>
        <strain evidence="9">MELC-2E11</strain>
        <tissue evidence="9">Siphon/mantle</tissue>
    </source>
</reference>
<evidence type="ECO:0000256" key="6">
    <source>
        <dbReference type="RuleBase" id="RU000682"/>
    </source>
</evidence>
<dbReference type="PANTHER" id="PTHR24329">
    <property type="entry name" value="HOMEOBOX PROTEIN ARISTALESS"/>
    <property type="match status" value="1"/>
</dbReference>
<dbReference type="Gene3D" id="1.10.10.60">
    <property type="entry name" value="Homeodomain-like"/>
    <property type="match status" value="1"/>
</dbReference>
<feature type="DNA-binding region" description="Homeobox" evidence="5">
    <location>
        <begin position="166"/>
        <end position="225"/>
    </location>
</feature>
<feature type="region of interest" description="Disordered" evidence="7">
    <location>
        <begin position="271"/>
        <end position="329"/>
    </location>
</feature>
<evidence type="ECO:0000256" key="4">
    <source>
        <dbReference type="ARBA" id="ARBA00023242"/>
    </source>
</evidence>
<dbReference type="InterPro" id="IPR017970">
    <property type="entry name" value="Homeobox_CS"/>
</dbReference>
<dbReference type="InterPro" id="IPR050649">
    <property type="entry name" value="Paired_Homeobox_TFs"/>
</dbReference>
<feature type="compositionally biased region" description="Polar residues" evidence="7">
    <location>
        <begin position="320"/>
        <end position="329"/>
    </location>
</feature>
<sequence>MMHHLPLGLYYSPEQIKSFYNAEQLKILYGSEHLKSMYGHEQLKALYNHEQLKTLCTAEAQLKSLASQEQLKSLQNSPDAMKPVPSSPLMAGSPPVSSASSSMFSIDNILSGSRPLLTHRPTPTYPYPYPSLPHFAPEMFAAAAAYHPLQSFLSPMELMRAGQKRKRRHRTIFTEEQLEELENTFNKTHYPDVLLREELAMKVELKEERVEVWFKNRRAKWRKTKREEEASRRSEEQKRKSVSQTTASHSSSAAQESERVNIDVCDERECVSDNETGGVSERSYSSKDMRNDSYCDSDISCPSSPADADCHTSEHGVDLSHNTSREGSS</sequence>
<feature type="compositionally biased region" description="Basic and acidic residues" evidence="7">
    <location>
        <begin position="284"/>
        <end position="293"/>
    </location>
</feature>
<evidence type="ECO:0000256" key="7">
    <source>
        <dbReference type="SAM" id="MobiDB-lite"/>
    </source>
</evidence>
<feature type="region of interest" description="Disordered" evidence="7">
    <location>
        <begin position="71"/>
        <end position="94"/>
    </location>
</feature>
<protein>
    <submittedName>
        <fullName evidence="9">GSC-like protein</fullName>
    </submittedName>
</protein>
<dbReference type="PANTHER" id="PTHR24329:SF516">
    <property type="entry name" value="HOMEOBOX PROTEIN GOOSECOID"/>
    <property type="match status" value="1"/>
</dbReference>
<dbReference type="Pfam" id="PF00046">
    <property type="entry name" value="Homeodomain"/>
    <property type="match status" value="1"/>
</dbReference>
<dbReference type="PROSITE" id="PS00027">
    <property type="entry name" value="HOMEOBOX_1"/>
    <property type="match status" value="1"/>
</dbReference>
<comment type="subcellular location">
    <subcellularLocation>
        <location evidence="1 5 6">Nucleus</location>
    </subcellularLocation>
</comment>
<feature type="domain" description="Homeobox" evidence="8">
    <location>
        <begin position="164"/>
        <end position="224"/>
    </location>
</feature>
<dbReference type="InterPro" id="IPR009057">
    <property type="entry name" value="Homeodomain-like_sf"/>
</dbReference>
<dbReference type="InterPro" id="IPR001356">
    <property type="entry name" value="HD"/>
</dbReference>
<organism evidence="9 10">
    <name type="scientific">Mya arenaria</name>
    <name type="common">Soft-shell clam</name>
    <dbReference type="NCBI Taxonomy" id="6604"/>
    <lineage>
        <taxon>Eukaryota</taxon>
        <taxon>Metazoa</taxon>
        <taxon>Spiralia</taxon>
        <taxon>Lophotrochozoa</taxon>
        <taxon>Mollusca</taxon>
        <taxon>Bivalvia</taxon>
        <taxon>Autobranchia</taxon>
        <taxon>Heteroconchia</taxon>
        <taxon>Euheterodonta</taxon>
        <taxon>Imparidentia</taxon>
        <taxon>Neoheterodontei</taxon>
        <taxon>Myida</taxon>
        <taxon>Myoidea</taxon>
        <taxon>Myidae</taxon>
        <taxon>Mya</taxon>
    </lineage>
</organism>
<evidence type="ECO:0000259" key="8">
    <source>
        <dbReference type="PROSITE" id="PS50071"/>
    </source>
</evidence>
<evidence type="ECO:0000256" key="3">
    <source>
        <dbReference type="ARBA" id="ARBA00023155"/>
    </source>
</evidence>
<keyword evidence="2 5" id="KW-0238">DNA-binding</keyword>
<dbReference type="CDD" id="cd00086">
    <property type="entry name" value="homeodomain"/>
    <property type="match status" value="1"/>
</dbReference>
<evidence type="ECO:0000256" key="2">
    <source>
        <dbReference type="ARBA" id="ARBA00023125"/>
    </source>
</evidence>
<keyword evidence="10" id="KW-1185">Reference proteome</keyword>
<feature type="compositionally biased region" description="Low complexity" evidence="7">
    <location>
        <begin position="242"/>
        <end position="255"/>
    </location>
</feature>
<feature type="compositionally biased region" description="Basic and acidic residues" evidence="7">
    <location>
        <begin position="225"/>
        <end position="239"/>
    </location>
</feature>
<evidence type="ECO:0000313" key="10">
    <source>
        <dbReference type="Proteomes" id="UP001164746"/>
    </source>
</evidence>
<evidence type="ECO:0000256" key="5">
    <source>
        <dbReference type="PROSITE-ProRule" id="PRU00108"/>
    </source>
</evidence>
<dbReference type="EMBL" id="CP111022">
    <property type="protein sequence ID" value="WAR19022.1"/>
    <property type="molecule type" value="Genomic_DNA"/>
</dbReference>
<evidence type="ECO:0000256" key="1">
    <source>
        <dbReference type="ARBA" id="ARBA00004123"/>
    </source>
</evidence>
<proteinExistence type="predicted"/>
<evidence type="ECO:0000313" key="9">
    <source>
        <dbReference type="EMBL" id="WAR19022.1"/>
    </source>
</evidence>
<feature type="region of interest" description="Disordered" evidence="7">
    <location>
        <begin position="224"/>
        <end position="259"/>
    </location>
</feature>
<dbReference type="PROSITE" id="PS50071">
    <property type="entry name" value="HOMEOBOX_2"/>
    <property type="match status" value="1"/>
</dbReference>
<dbReference type="SUPFAM" id="SSF46689">
    <property type="entry name" value="Homeodomain-like"/>
    <property type="match status" value="1"/>
</dbReference>
<accession>A0ABY7FBN8</accession>
<keyword evidence="3 5" id="KW-0371">Homeobox</keyword>
<keyword evidence="4 5" id="KW-0539">Nucleus</keyword>
<feature type="compositionally biased region" description="Basic and acidic residues" evidence="7">
    <location>
        <begin position="308"/>
        <end position="318"/>
    </location>
</feature>
<dbReference type="Proteomes" id="UP001164746">
    <property type="component" value="Chromosome 11"/>
</dbReference>